<keyword evidence="2" id="KW-1185">Reference proteome</keyword>
<accession>A0ABQ9HX43</accession>
<sequence>MPGLHGAAAAPAGLQGGPALQGPLARIKGRAPLFSTVRDTQLLPLSPAVKQARARCLPQWPASEPISAGRGPQAGTAPAASCDHYRLRLVNRRSGMRGGSAFESRFLLTRRSHIAFAASCTNVRHSDDLMLHSPRRPDDHANLALMAVQNVPLEGGTPRLTVGTEMTSIPSDSPTGIGDVILEKTTLRPPRSGGKGNEGEVATLDSAVLCIDMPMSTVHWSSSVTVEGDDWASILQKVSNTRTNTVRWFLLSIFFQTCLHVQECKGGEERDILERTLPTMLWSGLLSLSGIKLPTSSHEYTKLQYIVYTQSLRCALLQELMQFRLYIHVDSAVLWYGLLSLSGIKLPTSSHEYTKLQYIVYTQSLRCALLQELMQFRLYIHVDSAVLWSGLLSLSGIKLPTSSHEYTKLQYIVYTQSLRCALLQELMQFRLYIHVDSAVLWSGLLSLSGIKLPTSSHEYTKLQYIVYTQSLRCALLQELMQFRLYIHVDSAVLWSGLLSLSGIKLPTSSHEYTKLQYIRLARSPPTKANQAQYPAGSPHFRKWESCRTMPLVGGFSRGSPVFPGPSFRRRYIFTLITLIGSQDLTVKSRPNLFTLFVCENCNVSVVFVA</sequence>
<gene>
    <name evidence="1" type="ORF">PR048_008437</name>
</gene>
<protein>
    <submittedName>
        <fullName evidence="1">Uncharacterized protein</fullName>
    </submittedName>
</protein>
<organism evidence="1 2">
    <name type="scientific">Dryococelus australis</name>
    <dbReference type="NCBI Taxonomy" id="614101"/>
    <lineage>
        <taxon>Eukaryota</taxon>
        <taxon>Metazoa</taxon>
        <taxon>Ecdysozoa</taxon>
        <taxon>Arthropoda</taxon>
        <taxon>Hexapoda</taxon>
        <taxon>Insecta</taxon>
        <taxon>Pterygota</taxon>
        <taxon>Neoptera</taxon>
        <taxon>Polyneoptera</taxon>
        <taxon>Phasmatodea</taxon>
        <taxon>Verophasmatodea</taxon>
        <taxon>Anareolatae</taxon>
        <taxon>Phasmatidae</taxon>
        <taxon>Eurycanthinae</taxon>
        <taxon>Dryococelus</taxon>
    </lineage>
</organism>
<evidence type="ECO:0000313" key="2">
    <source>
        <dbReference type="Proteomes" id="UP001159363"/>
    </source>
</evidence>
<reference evidence="1 2" key="1">
    <citation type="submission" date="2023-02" db="EMBL/GenBank/DDBJ databases">
        <title>LHISI_Scaffold_Assembly.</title>
        <authorList>
            <person name="Stuart O.P."/>
            <person name="Cleave R."/>
            <person name="Magrath M.J.L."/>
            <person name="Mikheyev A.S."/>
        </authorList>
    </citation>
    <scope>NUCLEOTIDE SEQUENCE [LARGE SCALE GENOMIC DNA]</scope>
    <source>
        <strain evidence="1">Daus_M_001</strain>
        <tissue evidence="1">Leg muscle</tissue>
    </source>
</reference>
<proteinExistence type="predicted"/>
<name>A0ABQ9HX43_9NEOP</name>
<evidence type="ECO:0000313" key="1">
    <source>
        <dbReference type="EMBL" id="KAJ8888943.1"/>
    </source>
</evidence>
<comment type="caution">
    <text evidence="1">The sequence shown here is derived from an EMBL/GenBank/DDBJ whole genome shotgun (WGS) entry which is preliminary data.</text>
</comment>
<dbReference type="Proteomes" id="UP001159363">
    <property type="component" value="Chromosome 3"/>
</dbReference>
<dbReference type="EMBL" id="JARBHB010000003">
    <property type="protein sequence ID" value="KAJ8888943.1"/>
    <property type="molecule type" value="Genomic_DNA"/>
</dbReference>